<feature type="transmembrane region" description="Helical" evidence="1">
    <location>
        <begin position="136"/>
        <end position="158"/>
    </location>
</feature>
<dbReference type="RefSeq" id="WP_144911995.1">
    <property type="nucleotide sequence ID" value="NZ_VLLI01000005.1"/>
</dbReference>
<evidence type="ECO:0000313" key="3">
    <source>
        <dbReference type="Proteomes" id="UP000317010"/>
    </source>
</evidence>
<name>A0A562U4C4_9SPHI</name>
<gene>
    <name evidence="2" type="ORF">JN11_01932</name>
</gene>
<dbReference type="GO" id="GO:0016746">
    <property type="term" value="F:acyltransferase activity"/>
    <property type="evidence" value="ECO:0007669"/>
    <property type="project" value="UniProtKB-KW"/>
</dbReference>
<comment type="caution">
    <text evidence="2">The sequence shown here is derived from an EMBL/GenBank/DDBJ whole genome shotgun (WGS) entry which is preliminary data.</text>
</comment>
<keyword evidence="3" id="KW-1185">Reference proteome</keyword>
<keyword evidence="1" id="KW-0472">Membrane</keyword>
<feature type="transmembrane region" description="Helical" evidence="1">
    <location>
        <begin position="290"/>
        <end position="308"/>
    </location>
</feature>
<proteinExistence type="predicted"/>
<feature type="transmembrane region" description="Helical" evidence="1">
    <location>
        <begin position="76"/>
        <end position="94"/>
    </location>
</feature>
<organism evidence="2 3">
    <name type="scientific">Mucilaginibacter frigoritolerans</name>
    <dbReference type="NCBI Taxonomy" id="652788"/>
    <lineage>
        <taxon>Bacteria</taxon>
        <taxon>Pseudomonadati</taxon>
        <taxon>Bacteroidota</taxon>
        <taxon>Sphingobacteriia</taxon>
        <taxon>Sphingobacteriales</taxon>
        <taxon>Sphingobacteriaceae</taxon>
        <taxon>Mucilaginibacter</taxon>
    </lineage>
</organism>
<dbReference type="OrthoDB" id="9788724at2"/>
<dbReference type="PANTHER" id="PTHR31061">
    <property type="entry name" value="LD22376P"/>
    <property type="match status" value="1"/>
</dbReference>
<feature type="transmembrane region" description="Helical" evidence="1">
    <location>
        <begin position="320"/>
        <end position="339"/>
    </location>
</feature>
<evidence type="ECO:0000313" key="2">
    <source>
        <dbReference type="EMBL" id="TWJ00676.1"/>
    </source>
</evidence>
<reference evidence="2 3" key="1">
    <citation type="submission" date="2019-07" db="EMBL/GenBank/DDBJ databases">
        <title>Genomic Encyclopedia of Archaeal and Bacterial Type Strains, Phase II (KMG-II): from individual species to whole genera.</title>
        <authorList>
            <person name="Goeker M."/>
        </authorList>
    </citation>
    <scope>NUCLEOTIDE SEQUENCE [LARGE SCALE GENOMIC DNA]</scope>
    <source>
        <strain evidence="2 3">ATCC BAA-1854</strain>
    </source>
</reference>
<feature type="transmembrane region" description="Helical" evidence="1">
    <location>
        <begin position="106"/>
        <end position="124"/>
    </location>
</feature>
<keyword evidence="1" id="KW-1133">Transmembrane helix</keyword>
<feature type="transmembrane region" description="Helical" evidence="1">
    <location>
        <begin position="359"/>
        <end position="381"/>
    </location>
</feature>
<protein>
    <submittedName>
        <fullName evidence="2">Putative acyltransferase</fullName>
    </submittedName>
</protein>
<dbReference type="AlphaFoldDB" id="A0A562U4C4"/>
<feature type="transmembrane region" description="Helical" evidence="1">
    <location>
        <begin position="165"/>
        <end position="183"/>
    </location>
</feature>
<feature type="transmembrane region" description="Helical" evidence="1">
    <location>
        <begin position="260"/>
        <end position="278"/>
    </location>
</feature>
<sequence length="389" mass="44221">MASTTKTAPTTDDLDSAPTRLYSLDALRGFDMFWIIGAEEIFHTMAAATNHQSAFWNTLSLQFTHPDWNGFHAYDTIFPLFLFMAGVSTPFSVGREFEKGKTRGQLLLRVVKRTIFLILLGLFVNNGLKIQPIADIRFPSVLGRIGIAYMIANIIYLYAKEWAQIFWFCFFIVGYYLLLKFSSAPGFHPGDLTPAGNFASYVDRTILPGKLYVPYPGTKINMHDPEGLFSTIPAISTGLLGIWAGTILKRKNMEPTRKALWLAITGVIFLILAQIWNLDFPINKNLWSSSFVLHVGGISLLLMSLFYYIIDILGYKKWAFFFKVIGMNSILIYISSHFIKWTYTNTSLFGWLGQLAGQPYGAVIMAATFVLVKWLFLRYLYEKKTFLRV</sequence>
<keyword evidence="2" id="KW-0012">Acyltransferase</keyword>
<feature type="transmembrane region" description="Helical" evidence="1">
    <location>
        <begin position="228"/>
        <end position="248"/>
    </location>
</feature>
<dbReference type="PANTHER" id="PTHR31061:SF24">
    <property type="entry name" value="LD22376P"/>
    <property type="match status" value="1"/>
</dbReference>
<dbReference type="EMBL" id="VLLI01000005">
    <property type="protein sequence ID" value="TWJ00676.1"/>
    <property type="molecule type" value="Genomic_DNA"/>
</dbReference>
<dbReference type="Proteomes" id="UP000317010">
    <property type="component" value="Unassembled WGS sequence"/>
</dbReference>
<keyword evidence="2" id="KW-0808">Transferase</keyword>
<evidence type="ECO:0000256" key="1">
    <source>
        <dbReference type="SAM" id="Phobius"/>
    </source>
</evidence>
<keyword evidence="1" id="KW-0812">Transmembrane</keyword>
<accession>A0A562U4C4</accession>